<organism evidence="1">
    <name type="scientific">Compsopogon caeruleus</name>
    <dbReference type="NCBI Taxonomy" id="31354"/>
    <lineage>
        <taxon>Eukaryota</taxon>
        <taxon>Rhodophyta</taxon>
        <taxon>Compsopogonophyceae</taxon>
        <taxon>Compsopogonales</taxon>
        <taxon>Compsopogonaceae</taxon>
        <taxon>Compsopogon</taxon>
    </lineage>
</organism>
<dbReference type="AlphaFoldDB" id="A0A7S1XFE3"/>
<sequence length="128" mass="14358">MRDDVPTHQTPIILLIVFVRQAKEEEGRFSILTLSDIPTTILALTVALPAPGVVTLKLECSMLYISYLFFLVTHHSTVLTDIFEQPLLLMSRNVFRFDGQPVIEARKNAARCLVGGGFCEPRSLLQNE</sequence>
<proteinExistence type="predicted"/>
<name>A0A7S1XFE3_9RHOD</name>
<evidence type="ECO:0000313" key="1">
    <source>
        <dbReference type="EMBL" id="CAD9237185.1"/>
    </source>
</evidence>
<gene>
    <name evidence="1" type="ORF">CCAE0312_LOCUS9283</name>
</gene>
<protein>
    <submittedName>
        <fullName evidence="1">Uncharacterized protein</fullName>
    </submittedName>
</protein>
<dbReference type="EMBL" id="HBGH01016754">
    <property type="protein sequence ID" value="CAD9237185.1"/>
    <property type="molecule type" value="Transcribed_RNA"/>
</dbReference>
<reference evidence="1" key="1">
    <citation type="submission" date="2021-01" db="EMBL/GenBank/DDBJ databases">
        <authorList>
            <person name="Corre E."/>
            <person name="Pelletier E."/>
            <person name="Niang G."/>
            <person name="Scheremetjew M."/>
            <person name="Finn R."/>
            <person name="Kale V."/>
            <person name="Holt S."/>
            <person name="Cochrane G."/>
            <person name="Meng A."/>
            <person name="Brown T."/>
            <person name="Cohen L."/>
        </authorList>
    </citation>
    <scope>NUCLEOTIDE SEQUENCE</scope>
    <source>
        <strain evidence="1">SAG 36.94</strain>
    </source>
</reference>
<accession>A0A7S1XFE3</accession>